<feature type="compositionally biased region" description="Basic and acidic residues" evidence="1">
    <location>
        <begin position="75"/>
        <end position="91"/>
    </location>
</feature>
<name>A0A091DLY6_FUKDA</name>
<feature type="region of interest" description="Disordered" evidence="1">
    <location>
        <begin position="70"/>
        <end position="93"/>
    </location>
</feature>
<sequence length="187" mass="20087">MLNVSYTRKTQQMSKGSTYTTLLWGCEAVLKAHQWLLGLRVPSSLVCMDGNGTDECISLMLTLGTENRVPWGTEGTEKSCSREDARRKAEGKSLGPLEGSWVTMVLLLLLQEPTVGQKVDFGTDLLSPSYTTPPSLVGVEVVEADKLGQAKEVAAKKHAVIPAASAAPGPRGARGTRHLVLCTPRQP</sequence>
<dbReference type="Proteomes" id="UP000028990">
    <property type="component" value="Unassembled WGS sequence"/>
</dbReference>
<accession>A0A091DLY6</accession>
<evidence type="ECO:0000313" key="2">
    <source>
        <dbReference type="EMBL" id="KFO23806.1"/>
    </source>
</evidence>
<dbReference type="AlphaFoldDB" id="A0A091DLY6"/>
<protein>
    <submittedName>
        <fullName evidence="2">Uncharacterized protein</fullName>
    </submittedName>
</protein>
<evidence type="ECO:0000313" key="3">
    <source>
        <dbReference type="Proteomes" id="UP000028990"/>
    </source>
</evidence>
<evidence type="ECO:0000256" key="1">
    <source>
        <dbReference type="SAM" id="MobiDB-lite"/>
    </source>
</evidence>
<reference evidence="2 3" key="1">
    <citation type="submission" date="2013-11" db="EMBL/GenBank/DDBJ databases">
        <title>The Damaraland mole rat (Fukomys damarensis) genome and evolution of African mole rats.</title>
        <authorList>
            <person name="Gladyshev V.N."/>
            <person name="Fang X."/>
        </authorList>
    </citation>
    <scope>NUCLEOTIDE SEQUENCE [LARGE SCALE GENOMIC DNA]</scope>
    <source>
        <tissue evidence="2">Liver</tissue>
    </source>
</reference>
<proteinExistence type="predicted"/>
<dbReference type="EMBL" id="KN123755">
    <property type="protein sequence ID" value="KFO23806.1"/>
    <property type="molecule type" value="Genomic_DNA"/>
</dbReference>
<keyword evidence="3" id="KW-1185">Reference proteome</keyword>
<organism evidence="2 3">
    <name type="scientific">Fukomys damarensis</name>
    <name type="common">Damaraland mole rat</name>
    <name type="synonym">Cryptomys damarensis</name>
    <dbReference type="NCBI Taxonomy" id="885580"/>
    <lineage>
        <taxon>Eukaryota</taxon>
        <taxon>Metazoa</taxon>
        <taxon>Chordata</taxon>
        <taxon>Craniata</taxon>
        <taxon>Vertebrata</taxon>
        <taxon>Euteleostomi</taxon>
        <taxon>Mammalia</taxon>
        <taxon>Eutheria</taxon>
        <taxon>Euarchontoglires</taxon>
        <taxon>Glires</taxon>
        <taxon>Rodentia</taxon>
        <taxon>Hystricomorpha</taxon>
        <taxon>Bathyergidae</taxon>
        <taxon>Fukomys</taxon>
    </lineage>
</organism>
<gene>
    <name evidence="2" type="ORF">H920_15010</name>
</gene>